<dbReference type="EMBL" id="GBXM01108090">
    <property type="protein sequence ID" value="JAH00487.1"/>
    <property type="molecule type" value="Transcribed_RNA"/>
</dbReference>
<accession>A0A0E9P895</accession>
<dbReference type="AlphaFoldDB" id="A0A0E9P895"/>
<sequence length="78" mass="9200">MNRKDHYYLAKSDGRGDFNRLNSISNYKRKVSKRVPFFFQNEAENMVVSIVCLHVAKYSTISLRSQISLWLLYHISTL</sequence>
<protein>
    <submittedName>
        <fullName evidence="1">Uncharacterized protein</fullName>
    </submittedName>
</protein>
<organism evidence="1">
    <name type="scientific">Anguilla anguilla</name>
    <name type="common">European freshwater eel</name>
    <name type="synonym">Muraena anguilla</name>
    <dbReference type="NCBI Taxonomy" id="7936"/>
    <lineage>
        <taxon>Eukaryota</taxon>
        <taxon>Metazoa</taxon>
        <taxon>Chordata</taxon>
        <taxon>Craniata</taxon>
        <taxon>Vertebrata</taxon>
        <taxon>Euteleostomi</taxon>
        <taxon>Actinopterygii</taxon>
        <taxon>Neopterygii</taxon>
        <taxon>Teleostei</taxon>
        <taxon>Anguilliformes</taxon>
        <taxon>Anguillidae</taxon>
        <taxon>Anguilla</taxon>
    </lineage>
</organism>
<reference evidence="1" key="1">
    <citation type="submission" date="2014-11" db="EMBL/GenBank/DDBJ databases">
        <authorList>
            <person name="Amaro Gonzalez C."/>
        </authorList>
    </citation>
    <scope>NUCLEOTIDE SEQUENCE</scope>
</reference>
<proteinExistence type="predicted"/>
<name>A0A0E9P895_ANGAN</name>
<reference evidence="1" key="2">
    <citation type="journal article" date="2015" name="Fish Shellfish Immunol.">
        <title>Early steps in the European eel (Anguilla anguilla)-Vibrio vulnificus interaction in the gills: Role of the RtxA13 toxin.</title>
        <authorList>
            <person name="Callol A."/>
            <person name="Pajuelo D."/>
            <person name="Ebbesson L."/>
            <person name="Teles M."/>
            <person name="MacKenzie S."/>
            <person name="Amaro C."/>
        </authorList>
    </citation>
    <scope>NUCLEOTIDE SEQUENCE</scope>
</reference>
<evidence type="ECO:0000313" key="1">
    <source>
        <dbReference type="EMBL" id="JAH00487.1"/>
    </source>
</evidence>